<keyword evidence="3" id="KW-1185">Reference proteome</keyword>
<dbReference type="RefSeq" id="WP_222136062.1">
    <property type="nucleotide sequence ID" value="NZ_JAILXK010000001.1"/>
</dbReference>
<name>A0ABS7MCG2_9SPHN</name>
<dbReference type="EMBL" id="JAILXK010000001">
    <property type="protein sequence ID" value="MBY4636669.1"/>
    <property type="molecule type" value="Genomic_DNA"/>
</dbReference>
<evidence type="ECO:0000313" key="2">
    <source>
        <dbReference type="EMBL" id="MBY4636669.1"/>
    </source>
</evidence>
<sequence>MKILLPVVAALAMLACPVAATAADKDPVKISGASAAKGVTTVAVGAFNVGFIFESIDQTKKTGGLMGAFGGTTKAQSELVGVTPEMMQAITDAAYADFVSHLSAQGYSVQPAADLFGHAAMARAKSQKVPLDINIALEKGSKGKATYFKPSALPSLLMIPGDFTGSGTSSMGLNMSAGQASMALSNYARQAGVGVIDVVYLIDFSEQKRPGFFSFGGGINVNSGLSVAPDFSRMTLIAPNGKQSVITVKAPVGVEGDFIEKSDASTGTEKTVQSAANVAGGFAAAAGIGLPRFGKTRKFEFAAKPGNYEEGAAKAASLANALLIGRLGALR</sequence>
<gene>
    <name evidence="2" type="ORF">K5P26_05890</name>
</gene>
<evidence type="ECO:0000256" key="1">
    <source>
        <dbReference type="SAM" id="SignalP"/>
    </source>
</evidence>
<proteinExistence type="predicted"/>
<organism evidence="2 3">
    <name type="scientific">Sphingopyxis jiangsuensis</name>
    <dbReference type="NCBI Taxonomy" id="2871171"/>
    <lineage>
        <taxon>Bacteria</taxon>
        <taxon>Pseudomonadati</taxon>
        <taxon>Pseudomonadota</taxon>
        <taxon>Alphaproteobacteria</taxon>
        <taxon>Sphingomonadales</taxon>
        <taxon>Sphingomonadaceae</taxon>
        <taxon>Sphingopyxis</taxon>
    </lineage>
</organism>
<evidence type="ECO:0000313" key="3">
    <source>
        <dbReference type="Proteomes" id="UP001166571"/>
    </source>
</evidence>
<accession>A0ABS7MCG2</accession>
<feature type="chain" id="PRO_5046111858" evidence="1">
    <location>
        <begin position="23"/>
        <end position="331"/>
    </location>
</feature>
<reference evidence="2" key="1">
    <citation type="submission" date="2021-08" db="EMBL/GenBank/DDBJ databases">
        <title>Sphingopyxis panaciterrulae sp. nov., isolated from the surface water of the Yellow Sea.</title>
        <authorList>
            <person name="Gao Z."/>
            <person name="Zhang D."/>
            <person name="Zhang A."/>
        </authorList>
    </citation>
    <scope>NUCLEOTIDE SEQUENCE</scope>
    <source>
        <strain evidence="2">XHP0097</strain>
    </source>
</reference>
<protein>
    <submittedName>
        <fullName evidence="2">Uncharacterized protein</fullName>
    </submittedName>
</protein>
<dbReference type="Proteomes" id="UP001166571">
    <property type="component" value="Unassembled WGS sequence"/>
</dbReference>
<comment type="caution">
    <text evidence="2">The sequence shown here is derived from an EMBL/GenBank/DDBJ whole genome shotgun (WGS) entry which is preliminary data.</text>
</comment>
<keyword evidence="1" id="KW-0732">Signal</keyword>
<feature type="signal peptide" evidence="1">
    <location>
        <begin position="1"/>
        <end position="22"/>
    </location>
</feature>
<dbReference type="PROSITE" id="PS51257">
    <property type="entry name" value="PROKAR_LIPOPROTEIN"/>
    <property type="match status" value="1"/>
</dbReference>